<dbReference type="InterPro" id="IPR017517">
    <property type="entry name" value="Maleyloyr_isom"/>
</dbReference>
<gene>
    <name evidence="2" type="ORF">NCTC10485_02886</name>
</gene>
<dbReference type="Pfam" id="PF11716">
    <property type="entry name" value="MDMPI_N"/>
    <property type="match status" value="1"/>
</dbReference>
<proteinExistence type="predicted"/>
<dbReference type="InterPro" id="IPR017520">
    <property type="entry name" value="CHP03086"/>
</dbReference>
<dbReference type="NCBIfam" id="TIGR03083">
    <property type="entry name" value="maleylpyruvate isomerase family mycothiol-dependent enzyme"/>
    <property type="match status" value="1"/>
</dbReference>
<dbReference type="NCBIfam" id="TIGR03086">
    <property type="entry name" value="TIGR03086 family metal-binding protein"/>
    <property type="match status" value="1"/>
</dbReference>
<dbReference type="SUPFAM" id="SSF109854">
    <property type="entry name" value="DinB/YfiT-like putative metalloenzymes"/>
    <property type="match status" value="1"/>
</dbReference>
<dbReference type="InterPro" id="IPR034660">
    <property type="entry name" value="DinB/YfiT-like"/>
</dbReference>
<accession>A0A3S4RTN2</accession>
<dbReference type="GO" id="GO:0046872">
    <property type="term" value="F:metal ion binding"/>
    <property type="evidence" value="ECO:0007669"/>
    <property type="project" value="InterPro"/>
</dbReference>
<dbReference type="EMBL" id="LR134355">
    <property type="protein sequence ID" value="VEG48587.1"/>
    <property type="molecule type" value="Genomic_DNA"/>
</dbReference>
<dbReference type="Proteomes" id="UP000282551">
    <property type="component" value="Chromosome"/>
</dbReference>
<organism evidence="2 3">
    <name type="scientific">Mycolicibacterium chitae</name>
    <name type="common">Mycobacterium chitae</name>
    <dbReference type="NCBI Taxonomy" id="1792"/>
    <lineage>
        <taxon>Bacteria</taxon>
        <taxon>Bacillati</taxon>
        <taxon>Actinomycetota</taxon>
        <taxon>Actinomycetes</taxon>
        <taxon>Mycobacteriales</taxon>
        <taxon>Mycobacteriaceae</taxon>
        <taxon>Mycolicibacterium</taxon>
    </lineage>
</organism>
<dbReference type="RefSeq" id="WP_126334371.1">
    <property type="nucleotide sequence ID" value="NZ_AP022604.1"/>
</dbReference>
<feature type="domain" description="Mycothiol-dependent maleylpyruvate isomerase metal-binding" evidence="1">
    <location>
        <begin position="12"/>
        <end position="139"/>
    </location>
</feature>
<keyword evidence="3" id="KW-1185">Reference proteome</keyword>
<dbReference type="AlphaFoldDB" id="A0A3S4RTN2"/>
<name>A0A3S4RTN2_MYCCI</name>
<reference evidence="2 3" key="1">
    <citation type="submission" date="2018-12" db="EMBL/GenBank/DDBJ databases">
        <authorList>
            <consortium name="Pathogen Informatics"/>
        </authorList>
    </citation>
    <scope>NUCLEOTIDE SEQUENCE [LARGE SCALE GENOMIC DNA]</scope>
    <source>
        <strain evidence="2 3">NCTC10485</strain>
    </source>
</reference>
<evidence type="ECO:0000259" key="1">
    <source>
        <dbReference type="Pfam" id="PF11716"/>
    </source>
</evidence>
<evidence type="ECO:0000313" key="3">
    <source>
        <dbReference type="Proteomes" id="UP000282551"/>
    </source>
</evidence>
<dbReference type="Gene3D" id="1.20.120.450">
    <property type="entry name" value="dinb family like domain"/>
    <property type="match status" value="1"/>
</dbReference>
<dbReference type="InterPro" id="IPR024344">
    <property type="entry name" value="MDMPI_metal-binding"/>
</dbReference>
<protein>
    <submittedName>
        <fullName evidence="2">TIGR03086 family protein</fullName>
    </submittedName>
</protein>
<sequence length="205" mass="21519">MHIDVDLRTFHRTAVQTSADLVAAVTVEDLGRASPCGAWSLGELLIHMTAQHRGFAAAAQGRGADPEAWDPAAVTDAVMRDPAGAYAATAAEVMRAFAAEEALAATFTIPEFGPGAQVPGAQAIGFHLVDYVVHGWDVARSLDRPYVIADDVVRATLPIALAVPDGDFRDADGSPFGRAVAVSEPASDLDRLLSHLGRSPAWPGR</sequence>
<dbReference type="OrthoDB" id="5185819at2"/>
<evidence type="ECO:0000313" key="2">
    <source>
        <dbReference type="EMBL" id="VEG48587.1"/>
    </source>
</evidence>